<keyword evidence="2" id="KW-0812">Transmembrane</keyword>
<evidence type="ECO:0000256" key="1">
    <source>
        <dbReference type="ARBA" id="ARBA00004328"/>
    </source>
</evidence>
<dbReference type="EMBL" id="VCEA01000001">
    <property type="protein sequence ID" value="KAB0361784.1"/>
    <property type="molecule type" value="Genomic_DNA"/>
</dbReference>
<gene>
    <name evidence="4" type="ORF">FD754_005940</name>
</gene>
<dbReference type="GO" id="GO:0005198">
    <property type="term" value="F:structural molecule activity"/>
    <property type="evidence" value="ECO:0007669"/>
    <property type="project" value="InterPro"/>
</dbReference>
<keyword evidence="2" id="KW-0472">Membrane</keyword>
<dbReference type="InterPro" id="IPR051255">
    <property type="entry name" value="Retroviral_env_glycoprotein"/>
</dbReference>
<feature type="transmembrane region" description="Helical" evidence="2">
    <location>
        <begin position="20"/>
        <end position="45"/>
    </location>
</feature>
<evidence type="ECO:0000313" key="5">
    <source>
        <dbReference type="Proteomes" id="UP000326458"/>
    </source>
</evidence>
<evidence type="ECO:0000256" key="2">
    <source>
        <dbReference type="SAM" id="Phobius"/>
    </source>
</evidence>
<dbReference type="InterPro" id="IPR000328">
    <property type="entry name" value="GP41-like"/>
</dbReference>
<dbReference type="AlphaFoldDB" id="A0A5N3WJY2"/>
<evidence type="ECO:0000313" key="4">
    <source>
        <dbReference type="EMBL" id="KAB0361784.1"/>
    </source>
</evidence>
<accession>A0A5N3WJY2</accession>
<comment type="caution">
    <text evidence="4">The sequence shown here is derived from an EMBL/GenBank/DDBJ whole genome shotgun (WGS) entry which is preliminary data.</text>
</comment>
<protein>
    <recommendedName>
        <fullName evidence="3">Retroviral envelope protein GP41-like domain-containing protein</fullName>
    </recommendedName>
</protein>
<dbReference type="Proteomes" id="UP000326458">
    <property type="component" value="Unassembled WGS sequence"/>
</dbReference>
<dbReference type="Pfam" id="PF00517">
    <property type="entry name" value="GP41"/>
    <property type="match status" value="1"/>
</dbReference>
<keyword evidence="2" id="KW-1133">Transmembrane helix</keyword>
<organism evidence="4 5">
    <name type="scientific">Muntiacus muntjak</name>
    <name type="common">Barking deer</name>
    <name type="synonym">Indian muntjac</name>
    <dbReference type="NCBI Taxonomy" id="9888"/>
    <lineage>
        <taxon>Eukaryota</taxon>
        <taxon>Metazoa</taxon>
        <taxon>Chordata</taxon>
        <taxon>Craniata</taxon>
        <taxon>Vertebrata</taxon>
        <taxon>Euteleostomi</taxon>
        <taxon>Mammalia</taxon>
        <taxon>Eutheria</taxon>
        <taxon>Laurasiatheria</taxon>
        <taxon>Artiodactyla</taxon>
        <taxon>Ruminantia</taxon>
        <taxon>Pecora</taxon>
        <taxon>Cervidae</taxon>
        <taxon>Muntiacinae</taxon>
        <taxon>Muntiacus</taxon>
    </lineage>
</organism>
<comment type="subcellular location">
    <subcellularLocation>
        <location evidence="1">Virion</location>
    </subcellularLocation>
</comment>
<feature type="domain" description="Retroviral envelope protein GP41-like" evidence="3">
    <location>
        <begin position="40"/>
        <end position="226"/>
    </location>
</feature>
<keyword evidence="5" id="KW-1185">Reference proteome</keyword>
<reference evidence="4 5" key="1">
    <citation type="submission" date="2019-06" db="EMBL/GenBank/DDBJ databases">
        <title>Discovery of a novel chromosome fission-fusion reversal in muntjac.</title>
        <authorList>
            <person name="Mudd A.B."/>
            <person name="Bredeson J.V."/>
            <person name="Baum R."/>
            <person name="Hockemeyer D."/>
            <person name="Rokhsar D.S."/>
        </authorList>
    </citation>
    <scope>NUCLEOTIDE SEQUENCE [LARGE SCALE GENOMIC DNA]</scope>
    <source>
        <strain evidence="4">UTSW_UCB_Mm</strain>
        <tissue evidence="4">Fibroblast cell line</tissue>
    </source>
</reference>
<dbReference type="PANTHER" id="PTHR34313">
    <property type="entry name" value="ENDOGENOUS RETROVIRUS GROUP K MEMBER 113 ENV POLYPROTEIN-RELATED"/>
    <property type="match status" value="1"/>
</dbReference>
<feature type="transmembrane region" description="Helical" evidence="2">
    <location>
        <begin position="194"/>
        <end position="212"/>
    </location>
</feature>
<dbReference type="PANTHER" id="PTHR34313:SF2">
    <property type="entry name" value="ENDOGENOUS RETROVIRUS GROUP K MEMBER 21 ENV POLYPROTEIN-LIKE"/>
    <property type="match status" value="1"/>
</dbReference>
<proteinExistence type="predicted"/>
<sequence>MAGLASRVLTKLLWRSKRFIGWLTFSILGLIAICTTAAVTCVALQTSIQTHNFIQNCTKDAHTVWATQAQIVEEIQEEIQELRTAIRWVGDQLTDVQKQVMLNCDWTSTQFCLTPVHFNNSAYNWEQIKFHLQNIHDNASLNVQLLQKEIFETFSNNLPSYIDMETLAKQLADQLSGLDPRGWFPSLTHTIESGTIILVIVLTIIFVVYHCFHAKIVKTKQTLMVRTLLTNIINK</sequence>
<name>A0A5N3WJY2_MUNMU</name>
<evidence type="ECO:0000259" key="3">
    <source>
        <dbReference type="Pfam" id="PF00517"/>
    </source>
</evidence>